<dbReference type="AlphaFoldDB" id="A0A081AVA0"/>
<comment type="caution">
    <text evidence="2">The sequence shown here is derived from an EMBL/GenBank/DDBJ whole genome shotgun (WGS) entry which is preliminary data.</text>
</comment>
<evidence type="ECO:0000256" key="1">
    <source>
        <dbReference type="SAM" id="SignalP"/>
    </source>
</evidence>
<evidence type="ECO:0000313" key="2">
    <source>
        <dbReference type="EMBL" id="ETO82811.1"/>
    </source>
</evidence>
<gene>
    <name evidence="2" type="ORF">F444_03102</name>
</gene>
<feature type="chain" id="PRO_5001754685" description="RxLR effector protein" evidence="1">
    <location>
        <begin position="20"/>
        <end position="130"/>
    </location>
</feature>
<keyword evidence="1" id="KW-0732">Signal</keyword>
<protein>
    <recommendedName>
        <fullName evidence="4">RxLR effector protein</fullName>
    </recommendedName>
</protein>
<sequence>MRLVLVWLAAASTALIASGSTLSIAEARPLRSSKTISNYDAAAEEEDRGSFKYTFDFDPSDLSALKRLNNDQFHRMATQPEYLKHIFKSWKSGFKPLEDYASFMESEGVSEYAIRHFIAAFKEYTNHRSL</sequence>
<dbReference type="OrthoDB" id="128458at2759"/>
<evidence type="ECO:0000313" key="3">
    <source>
        <dbReference type="Proteomes" id="UP000028582"/>
    </source>
</evidence>
<accession>A0A081AVA0</accession>
<feature type="signal peptide" evidence="1">
    <location>
        <begin position="1"/>
        <end position="19"/>
    </location>
</feature>
<dbReference type="Proteomes" id="UP000028582">
    <property type="component" value="Unassembled WGS sequence"/>
</dbReference>
<evidence type="ECO:0008006" key="4">
    <source>
        <dbReference type="Google" id="ProtNLM"/>
    </source>
</evidence>
<organism evidence="2 3">
    <name type="scientific">Phytophthora nicotianae P1976</name>
    <dbReference type="NCBI Taxonomy" id="1317066"/>
    <lineage>
        <taxon>Eukaryota</taxon>
        <taxon>Sar</taxon>
        <taxon>Stramenopiles</taxon>
        <taxon>Oomycota</taxon>
        <taxon>Peronosporomycetes</taxon>
        <taxon>Peronosporales</taxon>
        <taxon>Peronosporaceae</taxon>
        <taxon>Phytophthora</taxon>
    </lineage>
</organism>
<reference evidence="2 3" key="1">
    <citation type="submission" date="2013-11" db="EMBL/GenBank/DDBJ databases">
        <title>The Genome Sequence of Phytophthora parasitica P1976.</title>
        <authorList>
            <consortium name="The Broad Institute Genomics Platform"/>
            <person name="Russ C."/>
            <person name="Tyler B."/>
            <person name="Panabieres F."/>
            <person name="Shan W."/>
            <person name="Tripathy S."/>
            <person name="Grunwald N."/>
            <person name="Machado M."/>
            <person name="Johnson C.S."/>
            <person name="Walker B."/>
            <person name="Young S."/>
            <person name="Zeng Q."/>
            <person name="Gargeya S."/>
            <person name="Fitzgerald M."/>
            <person name="Haas B."/>
            <person name="Abouelleil A."/>
            <person name="Allen A.W."/>
            <person name="Alvarado L."/>
            <person name="Arachchi H.M."/>
            <person name="Berlin A.M."/>
            <person name="Chapman S.B."/>
            <person name="Gainer-Dewar J."/>
            <person name="Goldberg J."/>
            <person name="Griggs A."/>
            <person name="Gujja S."/>
            <person name="Hansen M."/>
            <person name="Howarth C."/>
            <person name="Imamovic A."/>
            <person name="Ireland A."/>
            <person name="Larimer J."/>
            <person name="McCowan C."/>
            <person name="Murphy C."/>
            <person name="Pearson M."/>
            <person name="Poon T.W."/>
            <person name="Priest M."/>
            <person name="Roberts A."/>
            <person name="Saif S."/>
            <person name="Shea T."/>
            <person name="Sisk P."/>
            <person name="Sykes S."/>
            <person name="Wortman J."/>
            <person name="Nusbaum C."/>
            <person name="Birren B."/>
        </authorList>
    </citation>
    <scope>NUCLEOTIDE SEQUENCE [LARGE SCALE GENOMIC DNA]</scope>
    <source>
        <strain evidence="2 3">P1976</strain>
    </source>
</reference>
<proteinExistence type="predicted"/>
<dbReference type="EMBL" id="ANJA01000635">
    <property type="protein sequence ID" value="ETO82811.1"/>
    <property type="molecule type" value="Genomic_DNA"/>
</dbReference>
<name>A0A081AVA0_PHYNI</name>